<comment type="caution">
    <text evidence="1">The sequence shown here is derived from an EMBL/GenBank/DDBJ whole genome shotgun (WGS) entry which is preliminary data.</text>
</comment>
<organism evidence="1 2">
    <name type="scientific">Catenuloplanes indicus</name>
    <dbReference type="NCBI Taxonomy" id="137267"/>
    <lineage>
        <taxon>Bacteria</taxon>
        <taxon>Bacillati</taxon>
        <taxon>Actinomycetota</taxon>
        <taxon>Actinomycetes</taxon>
        <taxon>Micromonosporales</taxon>
        <taxon>Micromonosporaceae</taxon>
        <taxon>Catenuloplanes</taxon>
    </lineage>
</organism>
<protein>
    <submittedName>
        <fullName evidence="1">Uncharacterized protein</fullName>
    </submittedName>
</protein>
<evidence type="ECO:0000313" key="2">
    <source>
        <dbReference type="Proteomes" id="UP001240236"/>
    </source>
</evidence>
<keyword evidence="2" id="KW-1185">Reference proteome</keyword>
<sequence length="54" mass="6169">MAPLWSAGGNGFNRMRGEAHPWTFETRKDSGGWRIWAADLPAWCPTYLRQDLCS</sequence>
<reference evidence="1 2" key="1">
    <citation type="submission" date="2023-07" db="EMBL/GenBank/DDBJ databases">
        <title>Sequencing the genomes of 1000 actinobacteria strains.</title>
        <authorList>
            <person name="Klenk H.-P."/>
        </authorList>
    </citation>
    <scope>NUCLEOTIDE SEQUENCE [LARGE SCALE GENOMIC DNA]</scope>
    <source>
        <strain evidence="1 2">DSM 44709</strain>
    </source>
</reference>
<name>A0AAE4AXC3_9ACTN</name>
<dbReference type="EMBL" id="JAUSUZ010000001">
    <property type="protein sequence ID" value="MDQ0366032.1"/>
    <property type="molecule type" value="Genomic_DNA"/>
</dbReference>
<accession>A0AAE4AXC3</accession>
<gene>
    <name evidence="1" type="ORF">J2S42_002701</name>
</gene>
<evidence type="ECO:0000313" key="1">
    <source>
        <dbReference type="EMBL" id="MDQ0366032.1"/>
    </source>
</evidence>
<dbReference type="AlphaFoldDB" id="A0AAE4AXC3"/>
<dbReference type="Proteomes" id="UP001240236">
    <property type="component" value="Unassembled WGS sequence"/>
</dbReference>
<proteinExistence type="predicted"/>